<dbReference type="OMA" id="RRSHKFF"/>
<name>A0A0P0WM67_ORYSJ</name>
<dbReference type="AlphaFoldDB" id="A0A0P0WM67"/>
<evidence type="ECO:0000313" key="2">
    <source>
        <dbReference type="Proteomes" id="UP000000763"/>
    </source>
</evidence>
<proteinExistence type="predicted"/>
<accession>A0A0P0WM67</accession>
<reference evidence="1 2" key="1">
    <citation type="journal article" date="2005" name="Nature">
        <title>The map-based sequence of the rice genome.</title>
        <authorList>
            <consortium name="International rice genome sequencing project (IRGSP)"/>
            <person name="Matsumoto T."/>
            <person name="Wu J."/>
            <person name="Kanamori H."/>
            <person name="Katayose Y."/>
            <person name="Fujisawa M."/>
            <person name="Namiki N."/>
            <person name="Mizuno H."/>
            <person name="Yamamoto K."/>
            <person name="Antonio B.A."/>
            <person name="Baba T."/>
            <person name="Sakata K."/>
            <person name="Nagamura Y."/>
            <person name="Aoki H."/>
            <person name="Arikawa K."/>
            <person name="Arita K."/>
            <person name="Bito T."/>
            <person name="Chiden Y."/>
            <person name="Fujitsuka N."/>
            <person name="Fukunaka R."/>
            <person name="Hamada M."/>
            <person name="Harada C."/>
            <person name="Hayashi A."/>
            <person name="Hijishita S."/>
            <person name="Honda M."/>
            <person name="Hosokawa S."/>
            <person name="Ichikawa Y."/>
            <person name="Idonuma A."/>
            <person name="Iijima M."/>
            <person name="Ikeda M."/>
            <person name="Ikeno M."/>
            <person name="Ito K."/>
            <person name="Ito S."/>
            <person name="Ito T."/>
            <person name="Ito Y."/>
            <person name="Ito Y."/>
            <person name="Iwabuchi A."/>
            <person name="Kamiya K."/>
            <person name="Karasawa W."/>
            <person name="Kurita K."/>
            <person name="Katagiri S."/>
            <person name="Kikuta A."/>
            <person name="Kobayashi H."/>
            <person name="Kobayashi N."/>
            <person name="Machita K."/>
            <person name="Maehara T."/>
            <person name="Masukawa M."/>
            <person name="Mizubayashi T."/>
            <person name="Mukai Y."/>
            <person name="Nagasaki H."/>
            <person name="Nagata Y."/>
            <person name="Naito S."/>
            <person name="Nakashima M."/>
            <person name="Nakama Y."/>
            <person name="Nakamichi Y."/>
            <person name="Nakamura M."/>
            <person name="Meguro A."/>
            <person name="Negishi M."/>
            <person name="Ohta I."/>
            <person name="Ohta T."/>
            <person name="Okamoto M."/>
            <person name="Ono N."/>
            <person name="Saji S."/>
            <person name="Sakaguchi M."/>
            <person name="Sakai K."/>
            <person name="Shibata M."/>
            <person name="Shimokawa T."/>
            <person name="Song J."/>
            <person name="Takazaki Y."/>
            <person name="Terasawa K."/>
            <person name="Tsugane M."/>
            <person name="Tsuji K."/>
            <person name="Ueda S."/>
            <person name="Waki K."/>
            <person name="Yamagata H."/>
            <person name="Yamamoto M."/>
            <person name="Yamamoto S."/>
            <person name="Yamane H."/>
            <person name="Yoshiki S."/>
            <person name="Yoshihara R."/>
            <person name="Yukawa K."/>
            <person name="Zhong H."/>
            <person name="Yano M."/>
            <person name="Yuan Q."/>
            <person name="Ouyang S."/>
            <person name="Liu J."/>
            <person name="Jones K.M."/>
            <person name="Gansberger K."/>
            <person name="Moffat K."/>
            <person name="Hill J."/>
            <person name="Bera J."/>
            <person name="Fadrosh D."/>
            <person name="Jin S."/>
            <person name="Johri S."/>
            <person name="Kim M."/>
            <person name="Overton L."/>
            <person name="Reardon M."/>
            <person name="Tsitrin T."/>
            <person name="Vuong H."/>
            <person name="Weaver B."/>
            <person name="Ciecko A."/>
            <person name="Tallon L."/>
            <person name="Jackson J."/>
            <person name="Pai G."/>
            <person name="Aken S.V."/>
            <person name="Utterback T."/>
            <person name="Reidmuller S."/>
            <person name="Feldblyum T."/>
            <person name="Hsiao J."/>
            <person name="Zismann V."/>
            <person name="Iobst S."/>
            <person name="de Vazeille A.R."/>
            <person name="Buell C.R."/>
            <person name="Ying K."/>
            <person name="Li Y."/>
            <person name="Lu T."/>
            <person name="Huang Y."/>
            <person name="Zhao Q."/>
            <person name="Feng Q."/>
            <person name="Zhang L."/>
            <person name="Zhu J."/>
            <person name="Weng Q."/>
            <person name="Mu J."/>
            <person name="Lu Y."/>
            <person name="Fan D."/>
            <person name="Liu Y."/>
            <person name="Guan J."/>
            <person name="Zhang Y."/>
            <person name="Yu S."/>
            <person name="Liu X."/>
            <person name="Zhang Y."/>
            <person name="Hong G."/>
            <person name="Han B."/>
            <person name="Choisne N."/>
            <person name="Demange N."/>
            <person name="Orjeda G."/>
            <person name="Samain S."/>
            <person name="Cattolico L."/>
            <person name="Pelletier E."/>
            <person name="Couloux A."/>
            <person name="Segurens B."/>
            <person name="Wincker P."/>
            <person name="D'Hont A."/>
            <person name="Scarpelli C."/>
            <person name="Weissenbach J."/>
            <person name="Salanoubat M."/>
            <person name="Quetier F."/>
            <person name="Yu Y."/>
            <person name="Kim H.R."/>
            <person name="Rambo T."/>
            <person name="Currie J."/>
            <person name="Collura K."/>
            <person name="Luo M."/>
            <person name="Yang T."/>
            <person name="Ammiraju J.S.S."/>
            <person name="Engler F."/>
            <person name="Soderlund C."/>
            <person name="Wing R.A."/>
            <person name="Palmer L.E."/>
            <person name="de la Bastide M."/>
            <person name="Spiegel L."/>
            <person name="Nascimento L."/>
            <person name="Zutavern T."/>
            <person name="O'Shaughnessy A."/>
            <person name="Dike S."/>
            <person name="Dedhia N."/>
            <person name="Preston R."/>
            <person name="Balija V."/>
            <person name="McCombie W.R."/>
            <person name="Chow T."/>
            <person name="Chen H."/>
            <person name="Chung M."/>
            <person name="Chen C."/>
            <person name="Shaw J."/>
            <person name="Wu H."/>
            <person name="Hsiao K."/>
            <person name="Chao Y."/>
            <person name="Chu M."/>
            <person name="Cheng C."/>
            <person name="Hour A."/>
            <person name="Lee P."/>
            <person name="Lin S."/>
            <person name="Lin Y."/>
            <person name="Liou J."/>
            <person name="Liu S."/>
            <person name="Hsing Y."/>
            <person name="Raghuvanshi S."/>
            <person name="Mohanty A."/>
            <person name="Bharti A.K."/>
            <person name="Gaur A."/>
            <person name="Gupta V."/>
            <person name="Kumar D."/>
            <person name="Ravi V."/>
            <person name="Vij S."/>
            <person name="Kapur A."/>
            <person name="Khurana P."/>
            <person name="Khurana P."/>
            <person name="Khurana J.P."/>
            <person name="Tyagi A.K."/>
            <person name="Gaikwad K."/>
            <person name="Singh A."/>
            <person name="Dalal V."/>
            <person name="Srivastava S."/>
            <person name="Dixit A."/>
            <person name="Pal A.K."/>
            <person name="Ghazi I.A."/>
            <person name="Yadav M."/>
            <person name="Pandit A."/>
            <person name="Bhargava A."/>
            <person name="Sureshbabu K."/>
            <person name="Batra K."/>
            <person name="Sharma T.R."/>
            <person name="Mohapatra T."/>
            <person name="Singh N.K."/>
            <person name="Messing J."/>
            <person name="Nelson A.B."/>
            <person name="Fuks G."/>
            <person name="Kavchok S."/>
            <person name="Keizer G."/>
            <person name="Linton E."/>
            <person name="Llaca V."/>
            <person name="Song R."/>
            <person name="Tanyolac B."/>
            <person name="Young S."/>
            <person name="Ho-Il K."/>
            <person name="Hahn J.H."/>
            <person name="Sangsakoo G."/>
            <person name="Vanavichit A."/>
            <person name="de Mattos Luiz.A.T."/>
            <person name="Zimmer P.D."/>
            <person name="Malone G."/>
            <person name="Dellagostin O."/>
            <person name="de Oliveira A.C."/>
            <person name="Bevan M."/>
            <person name="Bancroft I."/>
            <person name="Minx P."/>
            <person name="Cordum H."/>
            <person name="Wilson R."/>
            <person name="Cheng Z."/>
            <person name="Jin W."/>
            <person name="Jiang J."/>
            <person name="Leong S.A."/>
            <person name="Iwama H."/>
            <person name="Gojobori T."/>
            <person name="Itoh T."/>
            <person name="Niimura Y."/>
            <person name="Fujii Y."/>
            <person name="Habara T."/>
            <person name="Sakai H."/>
            <person name="Sato Y."/>
            <person name="Wilson G."/>
            <person name="Kumar K."/>
            <person name="McCouch S."/>
            <person name="Juretic N."/>
            <person name="Hoen D."/>
            <person name="Wright S."/>
            <person name="Bruskiewich R."/>
            <person name="Bureau T."/>
            <person name="Miyao A."/>
            <person name="Hirochika H."/>
            <person name="Nishikawa T."/>
            <person name="Kadowaki K."/>
            <person name="Sugiura M."/>
            <person name="Burr B."/>
            <person name="Sasaki T."/>
        </authorList>
    </citation>
    <scope>NUCLEOTIDE SEQUENCE [LARGE SCALE GENOMIC DNA]</scope>
    <source>
        <strain evidence="2">cv. Nipponbare</strain>
    </source>
</reference>
<dbReference type="KEGG" id="dosa:Os05g0404500"/>
<gene>
    <name evidence="1" type="ordered locus">Os05g0404500</name>
</gene>
<evidence type="ECO:0000313" key="1">
    <source>
        <dbReference type="EMBL" id="BAF17418.1"/>
    </source>
</evidence>
<reference evidence="2" key="2">
    <citation type="journal article" date="2008" name="Nucleic Acids Res.">
        <title>The rice annotation project database (RAP-DB): 2008 update.</title>
        <authorList>
            <consortium name="The rice annotation project (RAP)"/>
        </authorList>
    </citation>
    <scope>GENOME REANNOTATION</scope>
    <source>
        <strain evidence="2">cv. Nipponbare</strain>
    </source>
</reference>
<dbReference type="Gramene" id="Os05t0404500-01">
    <property type="protein sequence ID" value="Os05t0404500-01"/>
    <property type="gene ID" value="Os05g0404500"/>
</dbReference>
<sequence length="148" mass="17429">MALSWGWFSRVQVQARRGRRVTRREGVRSDAPLRAKVATLATYQFNCRNKQLVFFFYRRSHKFFWRPTCLLLRFALSMFLRLRLTDNFCFLKFCEVDTSADLINNKTNAAVRRPRFIRVLLPGSFAKMVHRCLYTTTCSAVLNFVANS</sequence>
<organism evidence="1 2">
    <name type="scientific">Oryza sativa subsp. japonica</name>
    <name type="common">Rice</name>
    <dbReference type="NCBI Taxonomy" id="39947"/>
    <lineage>
        <taxon>Eukaryota</taxon>
        <taxon>Viridiplantae</taxon>
        <taxon>Streptophyta</taxon>
        <taxon>Embryophyta</taxon>
        <taxon>Tracheophyta</taxon>
        <taxon>Spermatophyta</taxon>
        <taxon>Magnoliopsida</taxon>
        <taxon>Liliopsida</taxon>
        <taxon>Poales</taxon>
        <taxon>Poaceae</taxon>
        <taxon>BOP clade</taxon>
        <taxon>Oryzoideae</taxon>
        <taxon>Oryzeae</taxon>
        <taxon>Oryzinae</taxon>
        <taxon>Oryza</taxon>
        <taxon>Oryza sativa</taxon>
    </lineage>
</organism>
<protein>
    <submittedName>
        <fullName evidence="1">Os05g0404500 protein</fullName>
    </submittedName>
</protein>
<dbReference type="Proteomes" id="UP000000763">
    <property type="component" value="Chromosome 5"/>
</dbReference>
<dbReference type="EMBL" id="AP008211">
    <property type="protein sequence ID" value="BAF17418.1"/>
    <property type="molecule type" value="Genomic_DNA"/>
</dbReference>